<dbReference type="EMBL" id="AP023367">
    <property type="protein sequence ID" value="BCJ96162.1"/>
    <property type="molecule type" value="Genomic_DNA"/>
</dbReference>
<dbReference type="InterPro" id="IPR043774">
    <property type="entry name" value="DUF5717_C"/>
</dbReference>
<name>A0A6S6RA64_9FIRM</name>
<accession>A0A6S6RA64</accession>
<dbReference type="InterPro" id="IPR043775">
    <property type="entry name" value="DUF5717_N"/>
</dbReference>
<proteinExistence type="predicted"/>
<dbReference type="Pfam" id="PF18983">
    <property type="entry name" value="DUF5717"/>
    <property type="match status" value="1"/>
</dbReference>
<gene>
    <name evidence="1" type="ORF">acsn021_37310</name>
</gene>
<evidence type="ECO:0000313" key="2">
    <source>
        <dbReference type="Proteomes" id="UP000515561"/>
    </source>
</evidence>
<sequence length="1183" mass="139034">MKEKVERLAKCVFEYEKPDILLSEEEIVISVDAGRTYSGNFTIKNTRNTSFKGILYSSHPLFYLKQDSFIGAENQITYEVLGDYEKPGEIIKGHICIVSECGELQLPFTITIEAPYLNSSLGKVKDLYNFTNLAKSDWAEAIKLLKTREFSQVVTYHDAKYQLLHQGLIRSRSASQALEEFLVTIRKKLHVNFIVDKNVLNYNIGSDNIMDKVTLMKDNWGYAEIRVTTDVPFITLDHKIIWSDYFVGNTYPLEFVLNPAYMRPGINYGRIYLTTVHDTMIVEITCKCKKGKKEKSEDYKKYREYAYLVIDNYLNFRLNKLSLEEYVTQTAPVLQDLMTVGDKDFYHLIYVHLLIVSGKETEAGNQLEDLQAKADVWKFTASIKYCGYLYLKAMHTKEDSAIEEALQATRESYEQTSDWRLLWLLFYIDKRYDHNKALKLAEIKQQFERGCKSPILYYEAITAISEEPVLLHELSAFEIQILNWGTKNNCITEETAILFTYMAGRRKKYHDLIYNCLIRLYKDYQMKDLLSAICSLLIKGHKRNIRYFKWFRLGVEEQLRITELYEYYMYTLDETGEVELPQPILLYFIYNSNLSDRKKAFLYAYIIKNKEKLPAIYHNYYMRMEQFAYRLLKEHVINPNLALLYEEIITRQGMTAEVALELPYVLFRYEIGCNNPLIKGVCVVHKEIEEEVYIPLINGCAQVDIYTGSAEILLIDTMDNRYSTTVDYTLNKLMPWDYYSESCFVHGAVHPMLLLNLSERAGVYQKFDDQSVEIRKLLLQVKGLTGAYYSKILFDLIAYYYDNFQGEQVETYLQKIDLKELKKDDRNKLLEILIIRDNYETAKKAAWEFGYDGVASKRLIKLCSYLLQETQDEEEEKRLAKLAFYIFKEGKYNEEILLYLVEHYNGTTEDMYSLWEAANGFELDTALLEERLLGQILFAESYLEKGIDVFLRYYRRGTNHKLIRGFLSYYAYKYVIMDRALKLELFEIMKKELVYEDNDVCMLALLKKFSTQEQFTNNDMEFIDYNLHQFVEKGIVLPFFKRFQDVLSLSPGINDRFYIEYISNPANKVTIHYSLQDKKGTGECIAEEMMNVYLGIHVKEFILFCDESIQYYISEEDSEGQIVNTESVTVRLGQDMKLEEDTRYNQLNFMLTALEMQDDKTLSECINNYYMQQSVIKDLFKPL</sequence>
<dbReference type="KEGG" id="acel:acsn021_37310"/>
<dbReference type="Proteomes" id="UP000515561">
    <property type="component" value="Chromosome"/>
</dbReference>
<dbReference type="Pfam" id="PF18984">
    <property type="entry name" value="DUF5717_N"/>
    <property type="match status" value="1"/>
</dbReference>
<evidence type="ECO:0000313" key="1">
    <source>
        <dbReference type="EMBL" id="BCJ96162.1"/>
    </source>
</evidence>
<dbReference type="AlphaFoldDB" id="A0A6S6RA64"/>
<protein>
    <submittedName>
        <fullName evidence="1">Uncharacterized protein</fullName>
    </submittedName>
</protein>
<reference evidence="1 2" key="1">
    <citation type="journal article" date="2016" name="Int. J. Syst. Evol. Microbiol.">
        <title>Descriptions of Anaerotaenia torta gen. nov., sp. nov. and Anaerocolumna cellulosilytica gen. nov., sp. nov. isolated from a methanogenic reactor of cattle waste.</title>
        <authorList>
            <person name="Uek A."/>
            <person name="Ohtaki Y."/>
            <person name="Kaku N."/>
            <person name="Ueki K."/>
        </authorList>
    </citation>
    <scope>NUCLEOTIDE SEQUENCE [LARGE SCALE GENOMIC DNA]</scope>
    <source>
        <strain evidence="1 2">SN021</strain>
    </source>
</reference>
<organism evidence="1 2">
    <name type="scientific">Anaerocolumna cellulosilytica</name>
    <dbReference type="NCBI Taxonomy" id="433286"/>
    <lineage>
        <taxon>Bacteria</taxon>
        <taxon>Bacillati</taxon>
        <taxon>Bacillota</taxon>
        <taxon>Clostridia</taxon>
        <taxon>Lachnospirales</taxon>
        <taxon>Lachnospiraceae</taxon>
        <taxon>Anaerocolumna</taxon>
    </lineage>
</organism>
<keyword evidence="2" id="KW-1185">Reference proteome</keyword>
<dbReference type="RefSeq" id="WP_184091635.1">
    <property type="nucleotide sequence ID" value="NZ_AP023367.1"/>
</dbReference>